<proteinExistence type="predicted"/>
<reference evidence="1 2" key="1">
    <citation type="journal article" date="2016" name="Proc. Natl. Acad. Sci. U.S.A.">
        <title>Comparative genomics of biotechnologically important yeasts.</title>
        <authorList>
            <person name="Riley R."/>
            <person name="Haridas S."/>
            <person name="Wolfe K.H."/>
            <person name="Lopes M.R."/>
            <person name="Hittinger C.T."/>
            <person name="Goeker M."/>
            <person name="Salamov A.A."/>
            <person name="Wisecaver J.H."/>
            <person name="Long T.M."/>
            <person name="Calvey C.H."/>
            <person name="Aerts A.L."/>
            <person name="Barry K.W."/>
            <person name="Choi C."/>
            <person name="Clum A."/>
            <person name="Coughlan A.Y."/>
            <person name="Deshpande S."/>
            <person name="Douglass A.P."/>
            <person name="Hanson S.J."/>
            <person name="Klenk H.-P."/>
            <person name="LaButti K.M."/>
            <person name="Lapidus A."/>
            <person name="Lindquist E.A."/>
            <person name="Lipzen A.M."/>
            <person name="Meier-Kolthoff J.P."/>
            <person name="Ohm R.A."/>
            <person name="Otillar R.P."/>
            <person name="Pangilinan J.L."/>
            <person name="Peng Y."/>
            <person name="Rokas A."/>
            <person name="Rosa C.A."/>
            <person name="Scheuner C."/>
            <person name="Sibirny A.A."/>
            <person name="Slot J.C."/>
            <person name="Stielow J.B."/>
            <person name="Sun H."/>
            <person name="Kurtzman C.P."/>
            <person name="Blackwell M."/>
            <person name="Grigoriev I.V."/>
            <person name="Jeffries T.W."/>
        </authorList>
    </citation>
    <scope>NUCLEOTIDE SEQUENCE [LARGE SCALE GENOMIC DNA]</scope>
    <source>
        <strain evidence="1 2">NRRL Y-2026</strain>
    </source>
</reference>
<dbReference type="OrthoDB" id="4085867at2759"/>
<accession>A0A1E3NTA9</accession>
<protein>
    <submittedName>
        <fullName evidence="1">Uncharacterized protein</fullName>
    </submittedName>
</protein>
<dbReference type="GeneID" id="30181823"/>
<dbReference type="RefSeq" id="XP_019020500.1">
    <property type="nucleotide sequence ID" value="XM_019165136.1"/>
</dbReference>
<organism evidence="1 2">
    <name type="scientific">Pichia membranifaciens NRRL Y-2026</name>
    <dbReference type="NCBI Taxonomy" id="763406"/>
    <lineage>
        <taxon>Eukaryota</taxon>
        <taxon>Fungi</taxon>
        <taxon>Dikarya</taxon>
        <taxon>Ascomycota</taxon>
        <taxon>Saccharomycotina</taxon>
        <taxon>Pichiomycetes</taxon>
        <taxon>Pichiales</taxon>
        <taxon>Pichiaceae</taxon>
        <taxon>Pichia</taxon>
    </lineage>
</organism>
<name>A0A1E3NTA9_9ASCO</name>
<sequence>MRRKRSGLEGTAFEPPFYTPIIGSHAYKIPEDAETELLEIYTKLTEEKPDIEVADLQLILETEFQIPAELVPSMQELTSWAIEGTDVVDFEKWLYNGYFWLLFSKYIEDIDMLWQDVWTALDSVSAKKGEEKFQRDKGALRSRKLYLSDVKKLIEVGKLDASAVGMLQTAGNGKVYIGYVDFFVLLGRLGVFKT</sequence>
<gene>
    <name evidence="1" type="ORF">PICMEDRAFT_9862</name>
</gene>
<dbReference type="EMBL" id="KV454001">
    <property type="protein sequence ID" value="ODQ49387.1"/>
    <property type="molecule type" value="Genomic_DNA"/>
</dbReference>
<evidence type="ECO:0000313" key="1">
    <source>
        <dbReference type="EMBL" id="ODQ49387.1"/>
    </source>
</evidence>
<dbReference type="AlphaFoldDB" id="A0A1E3NTA9"/>
<keyword evidence="2" id="KW-1185">Reference proteome</keyword>
<dbReference type="STRING" id="763406.A0A1E3NTA9"/>
<evidence type="ECO:0000313" key="2">
    <source>
        <dbReference type="Proteomes" id="UP000094455"/>
    </source>
</evidence>
<dbReference type="Proteomes" id="UP000094455">
    <property type="component" value="Unassembled WGS sequence"/>
</dbReference>